<evidence type="ECO:0000259" key="1">
    <source>
        <dbReference type="Pfam" id="PF13649"/>
    </source>
</evidence>
<reference evidence="2 3" key="1">
    <citation type="submission" date="2018-08" db="EMBL/GenBank/DDBJ databases">
        <title>A genome reference for cultivated species of the human gut microbiota.</title>
        <authorList>
            <person name="Zou Y."/>
            <person name="Xue W."/>
            <person name="Luo G."/>
        </authorList>
    </citation>
    <scope>NUCLEOTIDE SEQUENCE [LARGE SCALE GENOMIC DNA]</scope>
    <source>
        <strain evidence="2 3">TM09-12</strain>
    </source>
</reference>
<dbReference type="CDD" id="cd02440">
    <property type="entry name" value="AdoMet_MTases"/>
    <property type="match status" value="1"/>
</dbReference>
<dbReference type="EMBL" id="QSON01000001">
    <property type="protein sequence ID" value="RGJ08151.1"/>
    <property type="molecule type" value="Genomic_DNA"/>
</dbReference>
<feature type="domain" description="Methyltransferase" evidence="1">
    <location>
        <begin position="43"/>
        <end position="130"/>
    </location>
</feature>
<dbReference type="Gene3D" id="3.40.50.150">
    <property type="entry name" value="Vaccinia Virus protein VP39"/>
    <property type="match status" value="1"/>
</dbReference>
<dbReference type="Pfam" id="PF13649">
    <property type="entry name" value="Methyltransf_25"/>
    <property type="match status" value="1"/>
</dbReference>
<proteinExistence type="predicted"/>
<sequence>MNNRNVIRNFFNRLAPDWMDEDELVPVRDEIVRRSALSENRIILDAGCGKGVMVPHLLSTNPSRLLELDLSDEMIRLNRLRWEYDSRISFLCDDILTADLPVPDAVFIFNAYPHLLDKTALAKKLSHLLPADGTVVIAHSSGKDFINQIHHDSGACEMISIPLKSPLEEYEPYGKYFSLTDWEDSDRLYYMKLTRK</sequence>
<protein>
    <submittedName>
        <fullName evidence="2">Class I SAM-dependent methyltransferase</fullName>
    </submittedName>
</protein>
<dbReference type="AlphaFoldDB" id="A0A374PDH3"/>
<dbReference type="SUPFAM" id="SSF53335">
    <property type="entry name" value="S-adenosyl-L-methionine-dependent methyltransferases"/>
    <property type="match status" value="1"/>
</dbReference>
<dbReference type="RefSeq" id="WP_117630313.1">
    <property type="nucleotide sequence ID" value="NZ_QSON01000001.1"/>
</dbReference>
<dbReference type="GO" id="GO:0032259">
    <property type="term" value="P:methylation"/>
    <property type="evidence" value="ECO:0007669"/>
    <property type="project" value="UniProtKB-KW"/>
</dbReference>
<organism evidence="2 3">
    <name type="scientific">Hungatella hathewayi</name>
    <dbReference type="NCBI Taxonomy" id="154046"/>
    <lineage>
        <taxon>Bacteria</taxon>
        <taxon>Bacillati</taxon>
        <taxon>Bacillota</taxon>
        <taxon>Clostridia</taxon>
        <taxon>Lachnospirales</taxon>
        <taxon>Lachnospiraceae</taxon>
        <taxon>Hungatella</taxon>
    </lineage>
</organism>
<dbReference type="InterPro" id="IPR029063">
    <property type="entry name" value="SAM-dependent_MTases_sf"/>
</dbReference>
<dbReference type="InterPro" id="IPR041698">
    <property type="entry name" value="Methyltransf_25"/>
</dbReference>
<keyword evidence="2" id="KW-0489">Methyltransferase</keyword>
<name>A0A374PDH3_9FIRM</name>
<comment type="caution">
    <text evidence="2">The sequence shown here is derived from an EMBL/GenBank/DDBJ whole genome shotgun (WGS) entry which is preliminary data.</text>
</comment>
<gene>
    <name evidence="2" type="ORF">DXD79_01740</name>
</gene>
<evidence type="ECO:0000313" key="2">
    <source>
        <dbReference type="EMBL" id="RGJ08151.1"/>
    </source>
</evidence>
<evidence type="ECO:0000313" key="3">
    <source>
        <dbReference type="Proteomes" id="UP000263014"/>
    </source>
</evidence>
<dbReference type="GO" id="GO:0008168">
    <property type="term" value="F:methyltransferase activity"/>
    <property type="evidence" value="ECO:0007669"/>
    <property type="project" value="UniProtKB-KW"/>
</dbReference>
<accession>A0A374PDH3</accession>
<dbReference type="Proteomes" id="UP000263014">
    <property type="component" value="Unassembled WGS sequence"/>
</dbReference>
<keyword evidence="2" id="KW-0808">Transferase</keyword>